<accession>A0AAJ0U673</accession>
<protein>
    <recommendedName>
        <fullName evidence="5">ABC transporter permease</fullName>
    </recommendedName>
</protein>
<name>A0AAJ0U673_9GAMM</name>
<feature type="transmembrane region" description="Helical" evidence="2">
    <location>
        <begin position="247"/>
        <end position="271"/>
    </location>
</feature>
<evidence type="ECO:0000256" key="2">
    <source>
        <dbReference type="SAM" id="Phobius"/>
    </source>
</evidence>
<feature type="transmembrane region" description="Helical" evidence="2">
    <location>
        <begin position="217"/>
        <end position="235"/>
    </location>
</feature>
<dbReference type="GO" id="GO:0043190">
    <property type="term" value="C:ATP-binding cassette (ABC) transporter complex"/>
    <property type="evidence" value="ECO:0007669"/>
    <property type="project" value="InterPro"/>
</dbReference>
<dbReference type="Proteomes" id="UP001296776">
    <property type="component" value="Unassembled WGS sequence"/>
</dbReference>
<comment type="caution">
    <text evidence="3">The sequence shown here is derived from an EMBL/GenBank/DDBJ whole genome shotgun (WGS) entry which is preliminary data.</text>
</comment>
<reference evidence="3" key="2">
    <citation type="journal article" date="2020" name="Microorganisms">
        <title>Osmotic Adaptation and Compatible Solute Biosynthesis of Phototrophic Bacteria as Revealed from Genome Analyses.</title>
        <authorList>
            <person name="Imhoff J.F."/>
            <person name="Rahn T."/>
            <person name="Kunzel S."/>
            <person name="Keller A."/>
            <person name="Neulinger S.C."/>
        </authorList>
    </citation>
    <scope>NUCLEOTIDE SEQUENCE</scope>
    <source>
        <strain evidence="3">DSM 11080</strain>
    </source>
</reference>
<feature type="region of interest" description="Disordered" evidence="1">
    <location>
        <begin position="1"/>
        <end position="48"/>
    </location>
</feature>
<proteinExistence type="predicted"/>
<dbReference type="AlphaFoldDB" id="A0AAJ0U673"/>
<dbReference type="PANTHER" id="PTHR30188">
    <property type="entry name" value="ABC TRANSPORTER PERMEASE PROTEIN-RELATED"/>
    <property type="match status" value="1"/>
</dbReference>
<reference evidence="3" key="1">
    <citation type="submission" date="2017-08" db="EMBL/GenBank/DDBJ databases">
        <authorList>
            <person name="Imhoff J.F."/>
            <person name="Rahn T."/>
            <person name="Kuenzel S."/>
            <person name="Neulinger S.C."/>
        </authorList>
    </citation>
    <scope>NUCLEOTIDE SEQUENCE</scope>
    <source>
        <strain evidence="3">DSM 11080</strain>
    </source>
</reference>
<evidence type="ECO:0000313" key="3">
    <source>
        <dbReference type="EMBL" id="MBK1705947.1"/>
    </source>
</evidence>
<dbReference type="EMBL" id="NRSJ01000031">
    <property type="protein sequence ID" value="MBK1705947.1"/>
    <property type="molecule type" value="Genomic_DNA"/>
</dbReference>
<evidence type="ECO:0000313" key="4">
    <source>
        <dbReference type="Proteomes" id="UP001296776"/>
    </source>
</evidence>
<dbReference type="PANTHER" id="PTHR30188:SF3">
    <property type="entry name" value="ABC TRANSPORTER PERMEASE"/>
    <property type="match status" value="1"/>
</dbReference>
<feature type="transmembrane region" description="Helical" evidence="2">
    <location>
        <begin position="361"/>
        <end position="383"/>
    </location>
</feature>
<keyword evidence="2" id="KW-0812">Transmembrane</keyword>
<dbReference type="GO" id="GO:0005548">
    <property type="term" value="F:phospholipid transporter activity"/>
    <property type="evidence" value="ECO:0007669"/>
    <property type="project" value="TreeGrafter"/>
</dbReference>
<organism evidence="3 4">
    <name type="scientific">Halochromatium glycolicum</name>
    <dbReference type="NCBI Taxonomy" id="85075"/>
    <lineage>
        <taxon>Bacteria</taxon>
        <taxon>Pseudomonadati</taxon>
        <taxon>Pseudomonadota</taxon>
        <taxon>Gammaproteobacteria</taxon>
        <taxon>Chromatiales</taxon>
        <taxon>Chromatiaceae</taxon>
        <taxon>Halochromatium</taxon>
    </lineage>
</organism>
<dbReference type="Pfam" id="PF02405">
    <property type="entry name" value="MlaE"/>
    <property type="match status" value="1"/>
</dbReference>
<evidence type="ECO:0008006" key="5">
    <source>
        <dbReference type="Google" id="ProtNLM"/>
    </source>
</evidence>
<keyword evidence="4" id="KW-1185">Reference proteome</keyword>
<feature type="transmembrane region" description="Helical" evidence="2">
    <location>
        <begin position="395"/>
        <end position="418"/>
    </location>
</feature>
<gene>
    <name evidence="3" type="ORF">CKO40_15630</name>
</gene>
<dbReference type="InterPro" id="IPR030802">
    <property type="entry name" value="Permease_MalE"/>
</dbReference>
<sequence>MGHSVRASWRRGPINTPSARGQRDPLRHPPSPDPLTERPAAADAPPRLGLGRVSPDVIQLGLIGNWRLDQRIPTLTEAAALIERARADASIAPKAVGFDTSDLADWDSALVTFIAGIERLCRERDLGCNGDALPAGLHRLLEMARTAPSADQDGPPDRGPSFLTHLGLDLADLVQGTGEIMTFFGEGAIAVRHLVIGKARYRHSELWLLIQEAGADALPIVSLVSFLVGMILGYIGDQQLAQFGASIYVADLVGLATVIQMGALITGIVLAGRTGAAFAAHIGTMQVNEEVDALRTFGIQPMEFLVLPRMLALILMTPLLTLYADLLGILGGAFVGTTVGGVTLTAYLVQTQAAIGWNHIIQGLISATVYGAIVAASGCLRGMQCGRSAAAVGQATTSAVVTAIVFIVIAAAVLTVIFDAIGLSG</sequence>
<evidence type="ECO:0000256" key="1">
    <source>
        <dbReference type="SAM" id="MobiDB-lite"/>
    </source>
</evidence>
<feature type="transmembrane region" description="Helical" evidence="2">
    <location>
        <begin position="329"/>
        <end position="349"/>
    </location>
</feature>
<feature type="transmembrane region" description="Helical" evidence="2">
    <location>
        <begin position="304"/>
        <end position="323"/>
    </location>
</feature>
<keyword evidence="2" id="KW-0472">Membrane</keyword>
<keyword evidence="2" id="KW-1133">Transmembrane helix</keyword>